<dbReference type="EMBL" id="QCXX01000001">
    <property type="protein sequence ID" value="PUV26252.1"/>
    <property type="molecule type" value="Genomic_DNA"/>
</dbReference>
<dbReference type="Pfam" id="PF00578">
    <property type="entry name" value="AhpC-TSA"/>
    <property type="match status" value="1"/>
</dbReference>
<dbReference type="CDD" id="cd02966">
    <property type="entry name" value="TlpA_like_family"/>
    <property type="match status" value="1"/>
</dbReference>
<evidence type="ECO:0000313" key="6">
    <source>
        <dbReference type="EMBL" id="PUV26252.1"/>
    </source>
</evidence>
<sequence length="390" mass="44239">MVVAPAQMQTLIKSLLKYFNKLNKITITYKKYKMINKIKLTAGLLLVTCAALAQKAQLNGNIKGLKDGEIVFYRLVNGAPKMDTVQTKDGQFTWSAELHEPQKISIMFPERYVEFFAEAKNMTLTGTAEELGKLQVKGSPLQDEADAYQKSLQDITDQENPLYQQYGKATAEEKKQIEEKISKFRDIKRERAAEYIKKYPSSFYSLSLVADRAMMGKYEDIQSLYAVLTAPMKNTMQGKALANRLDILKRSAIGTAMLNFSQADLDKKLVSFSSFKGKYVLVDFWASWCGPCRQENPNVLKEYNKYKDKNFTVLGISLDDNEDKWKKAIKDDAMPWTQVSDLKGFNNEVSSYYGIMGIPSTLLVDPNGVIIAKDLRGETLSEKLKELFDN</sequence>
<dbReference type="PANTHER" id="PTHR42852:SF6">
    <property type="entry name" value="THIOL:DISULFIDE INTERCHANGE PROTEIN DSBE"/>
    <property type="match status" value="1"/>
</dbReference>
<dbReference type="SUPFAM" id="SSF52833">
    <property type="entry name" value="Thioredoxin-like"/>
    <property type="match status" value="1"/>
</dbReference>
<dbReference type="InterPro" id="IPR000866">
    <property type="entry name" value="AhpC/TSA"/>
</dbReference>
<dbReference type="PROSITE" id="PS00194">
    <property type="entry name" value="THIOREDOXIN_1"/>
    <property type="match status" value="1"/>
</dbReference>
<evidence type="ECO:0000256" key="1">
    <source>
        <dbReference type="ARBA" id="ARBA00004196"/>
    </source>
</evidence>
<keyword evidence="7" id="KW-1185">Reference proteome</keyword>
<evidence type="ECO:0000313" key="7">
    <source>
        <dbReference type="Proteomes" id="UP000250831"/>
    </source>
</evidence>
<dbReference type="GO" id="GO:0030313">
    <property type="term" value="C:cell envelope"/>
    <property type="evidence" value="ECO:0007669"/>
    <property type="project" value="UniProtKB-SubCell"/>
</dbReference>
<accession>A0A363NZK5</accession>
<organism evidence="6 7">
    <name type="scientific">Sphingobacterium athyrii</name>
    <dbReference type="NCBI Taxonomy" id="2152717"/>
    <lineage>
        <taxon>Bacteria</taxon>
        <taxon>Pseudomonadati</taxon>
        <taxon>Bacteroidota</taxon>
        <taxon>Sphingobacteriia</taxon>
        <taxon>Sphingobacteriales</taxon>
        <taxon>Sphingobacteriaceae</taxon>
        <taxon>Sphingobacterium</taxon>
    </lineage>
</organism>
<dbReference type="AlphaFoldDB" id="A0A363NZK5"/>
<dbReference type="PROSITE" id="PS51352">
    <property type="entry name" value="THIOREDOXIN_2"/>
    <property type="match status" value="1"/>
</dbReference>
<dbReference type="Proteomes" id="UP000250831">
    <property type="component" value="Unassembled WGS sequence"/>
</dbReference>
<evidence type="ECO:0000256" key="3">
    <source>
        <dbReference type="ARBA" id="ARBA00023157"/>
    </source>
</evidence>
<dbReference type="Pfam" id="PF14289">
    <property type="entry name" value="DUF4369"/>
    <property type="match status" value="1"/>
</dbReference>
<comment type="subcellular location">
    <subcellularLocation>
        <location evidence="1">Cell envelope</location>
    </subcellularLocation>
</comment>
<reference evidence="6 7" key="1">
    <citation type="submission" date="2018-04" db="EMBL/GenBank/DDBJ databases">
        <title>Sphingobacterium sp. M46 Genome.</title>
        <authorList>
            <person name="Cheng J."/>
            <person name="Li Y."/>
        </authorList>
    </citation>
    <scope>NUCLEOTIDE SEQUENCE [LARGE SCALE GENOMIC DNA]</scope>
    <source>
        <strain evidence="6 7">M46</strain>
    </source>
</reference>
<dbReference type="InterPro" id="IPR050553">
    <property type="entry name" value="Thioredoxin_ResA/DsbE_sf"/>
</dbReference>
<dbReference type="GO" id="GO:0016209">
    <property type="term" value="F:antioxidant activity"/>
    <property type="evidence" value="ECO:0007669"/>
    <property type="project" value="InterPro"/>
</dbReference>
<dbReference type="Gene3D" id="3.40.30.10">
    <property type="entry name" value="Glutaredoxin"/>
    <property type="match status" value="1"/>
</dbReference>
<feature type="domain" description="Thioredoxin" evidence="5">
    <location>
        <begin position="251"/>
        <end position="390"/>
    </location>
</feature>
<dbReference type="InterPro" id="IPR017937">
    <property type="entry name" value="Thioredoxin_CS"/>
</dbReference>
<dbReference type="PANTHER" id="PTHR42852">
    <property type="entry name" value="THIOL:DISULFIDE INTERCHANGE PROTEIN DSBE"/>
    <property type="match status" value="1"/>
</dbReference>
<comment type="caution">
    <text evidence="6">The sequence shown here is derived from an EMBL/GenBank/DDBJ whole genome shotgun (WGS) entry which is preliminary data.</text>
</comment>
<evidence type="ECO:0000259" key="5">
    <source>
        <dbReference type="PROSITE" id="PS51352"/>
    </source>
</evidence>
<evidence type="ECO:0000256" key="2">
    <source>
        <dbReference type="ARBA" id="ARBA00022748"/>
    </source>
</evidence>
<dbReference type="GO" id="GO:0016491">
    <property type="term" value="F:oxidoreductase activity"/>
    <property type="evidence" value="ECO:0007669"/>
    <property type="project" value="InterPro"/>
</dbReference>
<keyword evidence="4" id="KW-0676">Redox-active center</keyword>
<evidence type="ECO:0000256" key="4">
    <source>
        <dbReference type="ARBA" id="ARBA00023284"/>
    </source>
</evidence>
<dbReference type="GO" id="GO:0017004">
    <property type="term" value="P:cytochrome complex assembly"/>
    <property type="evidence" value="ECO:0007669"/>
    <property type="project" value="UniProtKB-KW"/>
</dbReference>
<keyword evidence="2" id="KW-0201">Cytochrome c-type biogenesis</keyword>
<keyword evidence="3" id="KW-1015">Disulfide bond</keyword>
<proteinExistence type="predicted"/>
<gene>
    <name evidence="6" type="ORF">DCO56_04670</name>
</gene>
<dbReference type="OrthoDB" id="750178at2"/>
<dbReference type="InterPro" id="IPR036249">
    <property type="entry name" value="Thioredoxin-like_sf"/>
</dbReference>
<dbReference type="InterPro" id="IPR025380">
    <property type="entry name" value="DUF4369"/>
</dbReference>
<protein>
    <recommendedName>
        <fullName evidence="5">Thioredoxin domain-containing protein</fullName>
    </recommendedName>
</protein>
<dbReference type="InterPro" id="IPR013766">
    <property type="entry name" value="Thioredoxin_domain"/>
</dbReference>
<name>A0A363NZK5_9SPHI</name>